<accession>A0A183SQZ0</accession>
<reference evidence="4" key="1">
    <citation type="submission" date="2016-06" db="UniProtKB">
        <authorList>
            <consortium name="WormBaseParasite"/>
        </authorList>
    </citation>
    <scope>IDENTIFICATION</scope>
</reference>
<keyword evidence="3" id="KW-1185">Reference proteome</keyword>
<feature type="compositionally biased region" description="Polar residues" evidence="1">
    <location>
        <begin position="69"/>
        <end position="84"/>
    </location>
</feature>
<feature type="compositionally biased region" description="Polar residues" evidence="1">
    <location>
        <begin position="112"/>
        <end position="123"/>
    </location>
</feature>
<feature type="compositionally biased region" description="Low complexity" evidence="1">
    <location>
        <begin position="85"/>
        <end position="111"/>
    </location>
</feature>
<dbReference type="AlphaFoldDB" id="A0A183SQZ0"/>
<feature type="compositionally biased region" description="Polar residues" evidence="1">
    <location>
        <begin position="38"/>
        <end position="62"/>
    </location>
</feature>
<protein>
    <submittedName>
        <fullName evidence="4">C2H2-type domain-containing protein</fullName>
    </submittedName>
</protein>
<dbReference type="OrthoDB" id="6317163at2759"/>
<dbReference type="EMBL" id="UYSU01033786">
    <property type="protein sequence ID" value="VDL93023.1"/>
    <property type="molecule type" value="Genomic_DNA"/>
</dbReference>
<sequence>MSPGSRTNTANTQALPTCPRCQRTFHARIGMVSHLRTQCTNNPTIPTSKSNCANPPSDSPNLTPGKKSITPTIIETTSHYSSPVTPTTTTTTTTTTTPTTTTTTTATTTTTSSNGDSPKLSSM</sequence>
<evidence type="ECO:0000313" key="4">
    <source>
        <dbReference type="WBParaSite" id="SSLN_0000684701-mRNA-1"/>
    </source>
</evidence>
<name>A0A183SQZ0_SCHSO</name>
<dbReference type="Proteomes" id="UP000275846">
    <property type="component" value="Unassembled WGS sequence"/>
</dbReference>
<gene>
    <name evidence="2" type="ORF">SSLN_LOCUS6638</name>
</gene>
<evidence type="ECO:0000256" key="1">
    <source>
        <dbReference type="SAM" id="MobiDB-lite"/>
    </source>
</evidence>
<organism evidence="4">
    <name type="scientific">Schistocephalus solidus</name>
    <name type="common">Tapeworm</name>
    <dbReference type="NCBI Taxonomy" id="70667"/>
    <lineage>
        <taxon>Eukaryota</taxon>
        <taxon>Metazoa</taxon>
        <taxon>Spiralia</taxon>
        <taxon>Lophotrochozoa</taxon>
        <taxon>Platyhelminthes</taxon>
        <taxon>Cestoda</taxon>
        <taxon>Eucestoda</taxon>
        <taxon>Diphyllobothriidea</taxon>
        <taxon>Diphyllobothriidae</taxon>
        <taxon>Schistocephalus</taxon>
    </lineage>
</organism>
<evidence type="ECO:0000313" key="2">
    <source>
        <dbReference type="EMBL" id="VDL93023.1"/>
    </source>
</evidence>
<proteinExistence type="predicted"/>
<evidence type="ECO:0000313" key="3">
    <source>
        <dbReference type="Proteomes" id="UP000275846"/>
    </source>
</evidence>
<feature type="region of interest" description="Disordered" evidence="1">
    <location>
        <begin position="38"/>
        <end position="123"/>
    </location>
</feature>
<dbReference type="WBParaSite" id="SSLN_0000684701-mRNA-1">
    <property type="protein sequence ID" value="SSLN_0000684701-mRNA-1"/>
    <property type="gene ID" value="SSLN_0000684701"/>
</dbReference>
<reference evidence="2 3" key="2">
    <citation type="submission" date="2018-11" db="EMBL/GenBank/DDBJ databases">
        <authorList>
            <consortium name="Pathogen Informatics"/>
        </authorList>
    </citation>
    <scope>NUCLEOTIDE SEQUENCE [LARGE SCALE GENOMIC DNA]</scope>
    <source>
        <strain evidence="2 3">NST_G2</strain>
    </source>
</reference>